<dbReference type="InterPro" id="IPR021109">
    <property type="entry name" value="Peptidase_aspartic_dom_sf"/>
</dbReference>
<evidence type="ECO:0000259" key="5">
    <source>
        <dbReference type="PROSITE" id="PS50994"/>
    </source>
</evidence>
<dbReference type="PROSITE" id="PS50994">
    <property type="entry name" value="INTEGRASE"/>
    <property type="match status" value="1"/>
</dbReference>
<dbReference type="PANTHER" id="PTHR37984">
    <property type="entry name" value="PROTEIN CBG26694"/>
    <property type="match status" value="1"/>
</dbReference>
<dbReference type="FunFam" id="1.10.340.70:FF:000003">
    <property type="entry name" value="Protein CBG25708"/>
    <property type="match status" value="1"/>
</dbReference>
<feature type="region of interest" description="Disordered" evidence="2">
    <location>
        <begin position="1256"/>
        <end position="1309"/>
    </location>
</feature>
<dbReference type="GO" id="GO:0015074">
    <property type="term" value="P:DNA integration"/>
    <property type="evidence" value="ECO:0007669"/>
    <property type="project" value="InterPro"/>
</dbReference>
<gene>
    <name evidence="6" type="ORF">HOLleu_04680</name>
</gene>
<dbReference type="SUPFAM" id="SSF56672">
    <property type="entry name" value="DNA/RNA polymerases"/>
    <property type="match status" value="1"/>
</dbReference>
<evidence type="ECO:0000256" key="2">
    <source>
        <dbReference type="SAM" id="MobiDB-lite"/>
    </source>
</evidence>
<evidence type="ECO:0000259" key="4">
    <source>
        <dbReference type="PROSITE" id="PS50878"/>
    </source>
</evidence>
<dbReference type="InterPro" id="IPR043128">
    <property type="entry name" value="Rev_trsase/Diguanyl_cyclase"/>
</dbReference>
<dbReference type="PROSITE" id="PS50158">
    <property type="entry name" value="ZF_CCHC"/>
    <property type="match status" value="1"/>
</dbReference>
<dbReference type="FunFam" id="3.10.10.10:FF:000003">
    <property type="entry name" value="Retrovirus-related Pol polyprotein from transposon 297-like Protein"/>
    <property type="match status" value="1"/>
</dbReference>
<dbReference type="SMART" id="SM00343">
    <property type="entry name" value="ZnF_C2HC"/>
    <property type="match status" value="1"/>
</dbReference>
<feature type="domain" description="CCHC-type" evidence="3">
    <location>
        <begin position="243"/>
        <end position="258"/>
    </location>
</feature>
<dbReference type="Gene3D" id="3.30.70.270">
    <property type="match status" value="2"/>
</dbReference>
<protein>
    <recommendedName>
        <fullName evidence="8">Endonuclease</fullName>
    </recommendedName>
</protein>
<dbReference type="InterPro" id="IPR000477">
    <property type="entry name" value="RT_dom"/>
</dbReference>
<dbReference type="SUPFAM" id="SSF53098">
    <property type="entry name" value="Ribonuclease H-like"/>
    <property type="match status" value="1"/>
</dbReference>
<organism evidence="6 7">
    <name type="scientific">Holothuria leucospilota</name>
    <name type="common">Black long sea cucumber</name>
    <name type="synonym">Mertensiothuria leucospilota</name>
    <dbReference type="NCBI Taxonomy" id="206669"/>
    <lineage>
        <taxon>Eukaryota</taxon>
        <taxon>Metazoa</taxon>
        <taxon>Echinodermata</taxon>
        <taxon>Eleutherozoa</taxon>
        <taxon>Echinozoa</taxon>
        <taxon>Holothuroidea</taxon>
        <taxon>Aspidochirotacea</taxon>
        <taxon>Aspidochirotida</taxon>
        <taxon>Holothuriidae</taxon>
        <taxon>Holothuria</taxon>
    </lineage>
</organism>
<dbReference type="InterPro" id="IPR041577">
    <property type="entry name" value="RT_RNaseH_2"/>
</dbReference>
<dbReference type="CDD" id="cd09274">
    <property type="entry name" value="RNase_HI_RT_Ty3"/>
    <property type="match status" value="1"/>
</dbReference>
<feature type="region of interest" description="Disordered" evidence="2">
    <location>
        <begin position="196"/>
        <end position="223"/>
    </location>
</feature>
<keyword evidence="1" id="KW-0863">Zinc-finger</keyword>
<dbReference type="OrthoDB" id="775972at2759"/>
<reference evidence="6" key="1">
    <citation type="submission" date="2021-10" db="EMBL/GenBank/DDBJ databases">
        <title>Tropical sea cucumber genome reveals ecological adaptation and Cuvierian tubules defense mechanism.</title>
        <authorList>
            <person name="Chen T."/>
        </authorList>
    </citation>
    <scope>NUCLEOTIDE SEQUENCE</scope>
    <source>
        <strain evidence="6">Nanhai2018</strain>
        <tissue evidence="6">Muscle</tissue>
    </source>
</reference>
<dbReference type="EMBL" id="JAIZAY010000001">
    <property type="protein sequence ID" value="KAJ8051201.1"/>
    <property type="molecule type" value="Genomic_DNA"/>
</dbReference>
<dbReference type="FunFam" id="3.30.420.10:FF:000063">
    <property type="entry name" value="Retrovirus-related Pol polyprotein from transposon 297-like Protein"/>
    <property type="match status" value="1"/>
</dbReference>
<dbReference type="InterPro" id="IPR041588">
    <property type="entry name" value="Integrase_H2C2"/>
</dbReference>
<dbReference type="SUPFAM" id="SSF50630">
    <property type="entry name" value="Acid proteases"/>
    <property type="match status" value="1"/>
</dbReference>
<dbReference type="GO" id="GO:0008270">
    <property type="term" value="F:zinc ion binding"/>
    <property type="evidence" value="ECO:0007669"/>
    <property type="project" value="UniProtKB-KW"/>
</dbReference>
<feature type="compositionally biased region" description="Polar residues" evidence="2">
    <location>
        <begin position="207"/>
        <end position="221"/>
    </location>
</feature>
<comment type="caution">
    <text evidence="6">The sequence shown here is derived from an EMBL/GenBank/DDBJ whole genome shotgun (WGS) entry which is preliminary data.</text>
</comment>
<dbReference type="Pfam" id="PF17921">
    <property type="entry name" value="Integrase_H2C2"/>
    <property type="match status" value="1"/>
</dbReference>
<dbReference type="InterPro" id="IPR001878">
    <property type="entry name" value="Znf_CCHC"/>
</dbReference>
<sequence>MDRLSPPPKLQMEGNLSENWKRFKQQFLLYLTAAGYEGKEAKIKTSLLLHVIGEEALDIYNTFTFTNDADGNPTNMNLDIVMDKFQNYCTPKKNITYERHKFFTCVQKPGESIDHYLTELRTKSKSCDFGDLVDSLIRDRIICGIPNNALRERLLREEDLTLSKAVQMCRAAETTRSQVKELQSDDVVSVHAVHAAQQQKHGRAKQSKGQSEVTSQQQNKPKYNCGRCGRKHGPGECPATGKKCAKCGKIGHFAKSCRTRNVPKKVDMVQETSHTLPTEEFFVDTITSKDVDSTWLLPLAVNGSIIPFKLDTGADVNLMPEKDYQTLRPKPKLHKVQATVKSYGGAKIPILEKCRTTVSHKGSKYELAFMIVAEKDQPILGLQACEKLNLIQRVCTVETEEQLVDQTYAQLLNEYNDVFQGLGCLPGEHKITVDENVRPVVHACRKVPFRVRDKLKGELDRMENMGVISKVNEPTEWVSSLDIVDKKNGKLRVCLDPKDLNKAIKREHFKLPSREEIMAEFADAKYFSKLDASSGFWQMRLDDTSSKLCTFITPFGRYRFLRLPFGIVSAPEVYHRTINALFQDIVGVNTSMDDIIVWGRTKTEHDARLRQVLDATRKANLKLNKDKCQLGVTELTFIGDVISASGVKPDPQKVSAIMNYQRPSCKKDLQRFLGMVNYLAKFIPDLSTTTAPLRILLDQNIEWQWSDQQETAWNELKNLLSTQPILAFYDPSKKVRISADASLTGIGAVLLQNDDENWVPVAYASRALTQAETRYAQIEKELLAITYACERFNQYVYGQTFEVETDHKPLVAIFTKSLSDCPLRIQRLMIRLQRYDIQIFHTPGKYMFAADALSRAVDPTAKSDNTEQEIEKYVRMVTTTIPVSSKKLDQIKQETGNDESMQVLGQTIVYGWPAQKQQCPIMIQQYWNVKEELTVLDGVVFKGKKVVVPQSLRAEMLLKIHEGHLGIEKCKQRAREVLYWPGMNQDITTLVTKCEICQIHQAKNQSEPLQPHQVTERPWQKVGVDLFSWDNKQYFLATDYYSNYPEVAHLTSTTSQAVIGKLKSIFSRQGIPEQVFSDNGPQFSSEEFQDFSKTWDFTHCTSSPLYPQSNGLIERSVQTVKKIFTKAKESHQDVYKGLLVYRSTPLECGKSPAQLLFGRRLRSGLPIHNDLLGPVDHEVIKTKRYQKQKQKMYFDKKSNALSKLETGDRVRVEREGKWQTKGQVQEQVAPRSFLVKTDEGSLLRRNRKDLRKVKLEEHSGSVSVDDYMREKEFPEVTTSEETAKPDSSQKELRRSSRQVKPPERLIESM</sequence>
<dbReference type="Proteomes" id="UP001152320">
    <property type="component" value="Chromosome 1"/>
</dbReference>
<dbReference type="InterPro" id="IPR043502">
    <property type="entry name" value="DNA/RNA_pol_sf"/>
</dbReference>
<evidence type="ECO:0000313" key="7">
    <source>
        <dbReference type="Proteomes" id="UP001152320"/>
    </source>
</evidence>
<dbReference type="Pfam" id="PF00078">
    <property type="entry name" value="RVT_1"/>
    <property type="match status" value="1"/>
</dbReference>
<feature type="compositionally biased region" description="Basic and acidic residues" evidence="2">
    <location>
        <begin position="1281"/>
        <end position="1309"/>
    </location>
</feature>
<proteinExistence type="predicted"/>
<dbReference type="Gene3D" id="2.40.70.10">
    <property type="entry name" value="Acid Proteases"/>
    <property type="match status" value="1"/>
</dbReference>
<dbReference type="FunFam" id="3.30.70.270:FF:000100">
    <property type="entry name" value="Uncharacterized protein"/>
    <property type="match status" value="1"/>
</dbReference>
<evidence type="ECO:0008006" key="8">
    <source>
        <dbReference type="Google" id="ProtNLM"/>
    </source>
</evidence>
<dbReference type="Gene3D" id="3.30.420.10">
    <property type="entry name" value="Ribonuclease H-like superfamily/Ribonuclease H"/>
    <property type="match status" value="1"/>
</dbReference>
<evidence type="ECO:0000313" key="6">
    <source>
        <dbReference type="EMBL" id="KAJ8051201.1"/>
    </source>
</evidence>
<dbReference type="InterPro" id="IPR012337">
    <property type="entry name" value="RNaseH-like_sf"/>
</dbReference>
<name>A0A9Q1CU30_HOLLE</name>
<keyword evidence="1" id="KW-0479">Metal-binding</keyword>
<dbReference type="Gene3D" id="4.10.60.10">
    <property type="entry name" value="Zinc finger, CCHC-type"/>
    <property type="match status" value="1"/>
</dbReference>
<feature type="domain" description="Reverse transcriptase" evidence="4">
    <location>
        <begin position="465"/>
        <end position="642"/>
    </location>
</feature>
<keyword evidence="7" id="KW-1185">Reference proteome</keyword>
<feature type="domain" description="Integrase catalytic" evidence="5">
    <location>
        <begin position="1014"/>
        <end position="1184"/>
    </location>
</feature>
<dbReference type="InterPro" id="IPR001584">
    <property type="entry name" value="Integrase_cat-core"/>
</dbReference>
<dbReference type="InterPro" id="IPR050951">
    <property type="entry name" value="Retrovirus_Pol_polyprotein"/>
</dbReference>
<dbReference type="FunFam" id="3.30.70.270:FF:000026">
    <property type="entry name" value="Transposon Ty3-G Gag-Pol polyprotein"/>
    <property type="match status" value="1"/>
</dbReference>
<dbReference type="InterPro" id="IPR036397">
    <property type="entry name" value="RNaseH_sf"/>
</dbReference>
<evidence type="ECO:0000259" key="3">
    <source>
        <dbReference type="PROSITE" id="PS50158"/>
    </source>
</evidence>
<evidence type="ECO:0000256" key="1">
    <source>
        <dbReference type="PROSITE-ProRule" id="PRU00047"/>
    </source>
</evidence>
<dbReference type="Gene3D" id="1.10.340.70">
    <property type="match status" value="1"/>
</dbReference>
<dbReference type="GO" id="GO:0003676">
    <property type="term" value="F:nucleic acid binding"/>
    <property type="evidence" value="ECO:0007669"/>
    <property type="project" value="InterPro"/>
</dbReference>
<keyword evidence="1" id="KW-0862">Zinc</keyword>
<accession>A0A9Q1CU30</accession>
<dbReference type="PROSITE" id="PS50878">
    <property type="entry name" value="RT_POL"/>
    <property type="match status" value="1"/>
</dbReference>
<dbReference type="Pfam" id="PF00665">
    <property type="entry name" value="rve"/>
    <property type="match status" value="1"/>
</dbReference>
<dbReference type="Gene3D" id="3.10.10.10">
    <property type="entry name" value="HIV Type 1 Reverse Transcriptase, subunit A, domain 1"/>
    <property type="match status" value="1"/>
</dbReference>
<dbReference type="CDD" id="cd05481">
    <property type="entry name" value="retropepsin_like_LTR_1"/>
    <property type="match status" value="1"/>
</dbReference>
<dbReference type="CDD" id="cd01647">
    <property type="entry name" value="RT_LTR"/>
    <property type="match status" value="1"/>
</dbReference>
<dbReference type="Pfam" id="PF17919">
    <property type="entry name" value="RT_RNaseH_2"/>
    <property type="match status" value="1"/>
</dbReference>
<dbReference type="PANTHER" id="PTHR37984:SF8">
    <property type="entry name" value="CCHC-TYPE DOMAIN-CONTAINING PROTEIN"/>
    <property type="match status" value="1"/>
</dbReference>